<dbReference type="SUPFAM" id="SSF54277">
    <property type="entry name" value="CAD &amp; PB1 domains"/>
    <property type="match status" value="1"/>
</dbReference>
<dbReference type="Pfam" id="PF00564">
    <property type="entry name" value="PB1"/>
    <property type="match status" value="1"/>
</dbReference>
<feature type="region of interest" description="Disordered" evidence="5">
    <location>
        <begin position="901"/>
        <end position="924"/>
    </location>
</feature>
<feature type="compositionally biased region" description="Basic and acidic residues" evidence="5">
    <location>
        <begin position="713"/>
        <end position="722"/>
    </location>
</feature>
<dbReference type="GO" id="GO:0003677">
    <property type="term" value="F:DNA binding"/>
    <property type="evidence" value="ECO:0007669"/>
    <property type="project" value="UniProtKB-KW"/>
</dbReference>
<evidence type="ECO:0000259" key="6">
    <source>
        <dbReference type="PROSITE" id="PS51519"/>
    </source>
</evidence>
<keyword evidence="1" id="KW-0805">Transcription regulation</keyword>
<feature type="region of interest" description="Disordered" evidence="5">
    <location>
        <begin position="587"/>
        <end position="613"/>
    </location>
</feature>
<keyword evidence="4" id="KW-0539">Nucleus</keyword>
<feature type="region of interest" description="Disordered" evidence="5">
    <location>
        <begin position="83"/>
        <end position="102"/>
    </location>
</feature>
<keyword evidence="2" id="KW-0238">DNA-binding</keyword>
<dbReference type="OMA" id="ISHTEYP"/>
<dbReference type="InterPro" id="IPR003035">
    <property type="entry name" value="RWP-RK_dom"/>
</dbReference>
<organism evidence="8">
    <name type="scientific">Eucalyptus grandis</name>
    <name type="common">Flooded gum</name>
    <dbReference type="NCBI Taxonomy" id="71139"/>
    <lineage>
        <taxon>Eukaryota</taxon>
        <taxon>Viridiplantae</taxon>
        <taxon>Streptophyta</taxon>
        <taxon>Embryophyta</taxon>
        <taxon>Tracheophyta</taxon>
        <taxon>Spermatophyta</taxon>
        <taxon>Magnoliopsida</taxon>
        <taxon>eudicotyledons</taxon>
        <taxon>Gunneridae</taxon>
        <taxon>Pentapetalae</taxon>
        <taxon>rosids</taxon>
        <taxon>malvids</taxon>
        <taxon>Myrtales</taxon>
        <taxon>Myrtaceae</taxon>
        <taxon>Myrtoideae</taxon>
        <taxon>Eucalypteae</taxon>
        <taxon>Eucalyptus</taxon>
    </lineage>
</organism>
<evidence type="ECO:0000256" key="5">
    <source>
        <dbReference type="SAM" id="MobiDB-lite"/>
    </source>
</evidence>
<gene>
    <name evidence="8" type="ORF">EUGRSUZ_G01859</name>
</gene>
<sequence length="924" mass="102230">MEDGPPTPKSPFENISDDKMDLDLLDDFFLDGCWVETAAAFSLFPQSPTFAAPNEAPNHSLSEETLTGIPSTDSYQNAFQEETRGNTAPGIPPSADPQTSELAESRIQDVNSVGNATSLGQVEGTEVSQSLWVAPKSSLGLSSSIKLRLMQAISHLSESSKGKDMLIQIWVPVGREGRKVLTTDDQPFSLGLSSRSLQRYRSVSKSYQFQADDGSKDHLGLPGRAFLGKLPEWTPDVRLFSTEEYPRINYARQYDVRGSLAVPVFERGSGTCLGVVEIVTTSEKINCRSDLENVCKALEAVDLRSTQSFNPSIVKVDVLYEAVIPRILEALKSVTKTYNLPLALTWASCIKQGKEGCRHSDENYSLCLSTMDSACLVVDLEMRGFHEACSEHHLLKGQGIVGKAFTTDKPSFSNDVTAISHTEYPLSHHARLFRLQSALAIPVINIYTGLAEFVLELFLPKDCGDMEEGKRMLNFLCADIHQAFQNSQFFTEKDLSGAIVLPFKETEIATEKKLQKKETEVASSSRKRTSSDESSWMAHMVETQTKGNGVSISSTYDMGTKEPFNITTQHQEFWHLQQDSEHITGVEGRSDSLSLSQHSRGSGKDGQKRQTKMEKTITVDVLRQYFAGSLKDAAKELGVCPTTLKRICRQHGIARWPSRKIKKVNHSLKKLQHVIDSVQGAKGTIKLGSFYESFPELSTEISGEGPSSSKQSDPPKKTDHQPDINIDNSAATISKSPSASCSQCSTSTTSGSNEANVHSTTILASSGRNDQISEDPFELLKRARSHAELHEPQILARSHSHMSFDQHPLPNIQGHHLQDGLIFRVKAMFGEEKIRLVLQPTWGFADLRQEIAKRFSIDDVGGIDLKYLDDDGEWVLLTCDADLEECMDVYRTSQGHTIRMSVHPASHPHRNSLGSSGHTDKRFL</sequence>
<dbReference type="InterPro" id="IPR034891">
    <property type="entry name" value="PB1_NLP"/>
</dbReference>
<evidence type="ECO:0000256" key="4">
    <source>
        <dbReference type="ARBA" id="ARBA00023242"/>
    </source>
</evidence>
<dbReference type="PROSITE" id="PS51745">
    <property type="entry name" value="PB1"/>
    <property type="match status" value="1"/>
</dbReference>
<dbReference type="eggNOG" id="ENOG502QQ6H">
    <property type="taxonomic scope" value="Eukaryota"/>
</dbReference>
<dbReference type="InterPro" id="IPR045012">
    <property type="entry name" value="NLP"/>
</dbReference>
<name>A0A059BDT6_EUCGR</name>
<proteinExistence type="predicted"/>
<evidence type="ECO:0008006" key="9">
    <source>
        <dbReference type="Google" id="ProtNLM"/>
    </source>
</evidence>
<dbReference type="Gramene" id="KCW64209">
    <property type="protein sequence ID" value="KCW64209"/>
    <property type="gene ID" value="EUGRSUZ_G01859"/>
</dbReference>
<feature type="compositionally biased region" description="Low complexity" evidence="5">
    <location>
        <begin position="734"/>
        <end position="752"/>
    </location>
</feature>
<dbReference type="Gene3D" id="3.10.20.90">
    <property type="entry name" value="Phosphatidylinositol 3-kinase Catalytic Subunit, Chain A, domain 1"/>
    <property type="match status" value="1"/>
</dbReference>
<dbReference type="SMART" id="SM00666">
    <property type="entry name" value="PB1"/>
    <property type="match status" value="1"/>
</dbReference>
<feature type="region of interest" description="Disordered" evidence="5">
    <location>
        <begin position="513"/>
        <end position="535"/>
    </location>
</feature>
<accession>A0A059BDT6</accession>
<dbReference type="EMBL" id="KK198759">
    <property type="protein sequence ID" value="KCW64209.1"/>
    <property type="molecule type" value="Genomic_DNA"/>
</dbReference>
<feature type="region of interest" description="Disordered" evidence="5">
    <location>
        <begin position="53"/>
        <end position="72"/>
    </location>
</feature>
<dbReference type="OrthoDB" id="6270329at2759"/>
<dbReference type="Pfam" id="PF22922">
    <property type="entry name" value="GAF_NLP"/>
    <property type="match status" value="2"/>
</dbReference>
<dbReference type="AlphaFoldDB" id="A0A059BDT6"/>
<keyword evidence="3" id="KW-0804">Transcription</keyword>
<dbReference type="Pfam" id="PF02042">
    <property type="entry name" value="RWP-RK"/>
    <property type="match status" value="1"/>
</dbReference>
<dbReference type="InterPro" id="IPR000270">
    <property type="entry name" value="PB1_dom"/>
</dbReference>
<evidence type="ECO:0000256" key="2">
    <source>
        <dbReference type="ARBA" id="ARBA00023125"/>
    </source>
</evidence>
<feature type="domain" description="PB1" evidence="7">
    <location>
        <begin position="822"/>
        <end position="905"/>
    </location>
</feature>
<protein>
    <recommendedName>
        <fullName evidence="9">PB1 domain-containing protein</fullName>
    </recommendedName>
</protein>
<dbReference type="PANTHER" id="PTHR32002:SF46">
    <property type="entry name" value="PROTEIN NLP2"/>
    <property type="match status" value="1"/>
</dbReference>
<feature type="compositionally biased region" description="Polar residues" evidence="5">
    <location>
        <begin position="591"/>
        <end position="600"/>
    </location>
</feature>
<evidence type="ECO:0000256" key="3">
    <source>
        <dbReference type="ARBA" id="ARBA00023163"/>
    </source>
</evidence>
<dbReference type="CDD" id="cd06407">
    <property type="entry name" value="PB1_NLP"/>
    <property type="match status" value="1"/>
</dbReference>
<feature type="compositionally biased region" description="Basic and acidic residues" evidence="5">
    <location>
        <begin position="602"/>
        <end position="613"/>
    </location>
</feature>
<reference evidence="8" key="1">
    <citation type="submission" date="2013-07" db="EMBL/GenBank/DDBJ databases">
        <title>The genome of Eucalyptus grandis.</title>
        <authorList>
            <person name="Schmutz J."/>
            <person name="Hayes R."/>
            <person name="Myburg A."/>
            <person name="Tuskan G."/>
            <person name="Grattapaglia D."/>
            <person name="Rokhsar D.S."/>
        </authorList>
    </citation>
    <scope>NUCLEOTIDE SEQUENCE</scope>
    <source>
        <tissue evidence="8">Leaf extractions</tissue>
    </source>
</reference>
<evidence type="ECO:0000313" key="8">
    <source>
        <dbReference type="EMBL" id="KCW64209.1"/>
    </source>
</evidence>
<dbReference type="PANTHER" id="PTHR32002">
    <property type="entry name" value="PROTEIN NLP8"/>
    <property type="match status" value="1"/>
</dbReference>
<dbReference type="InterPro" id="IPR053793">
    <property type="entry name" value="PB1-like"/>
</dbReference>
<evidence type="ECO:0000259" key="7">
    <source>
        <dbReference type="PROSITE" id="PS51745"/>
    </source>
</evidence>
<dbReference type="InParanoid" id="A0A059BDT6"/>
<feature type="compositionally biased region" description="Polar residues" evidence="5">
    <location>
        <begin position="57"/>
        <end position="72"/>
    </location>
</feature>
<dbReference type="KEGG" id="egr:104453473"/>
<evidence type="ECO:0000256" key="1">
    <source>
        <dbReference type="ARBA" id="ARBA00023015"/>
    </source>
</evidence>
<feature type="region of interest" description="Disordered" evidence="5">
    <location>
        <begin position="698"/>
        <end position="757"/>
    </location>
</feature>
<dbReference type="STRING" id="71139.A0A059BDT6"/>
<feature type="domain" description="RWP-RK" evidence="6">
    <location>
        <begin position="600"/>
        <end position="684"/>
    </location>
</feature>
<dbReference type="PROSITE" id="PS51519">
    <property type="entry name" value="RWP_RK"/>
    <property type="match status" value="1"/>
</dbReference>
<dbReference type="InterPro" id="IPR055081">
    <property type="entry name" value="NLP1-9_GAF"/>
</dbReference>
<dbReference type="GO" id="GO:0003700">
    <property type="term" value="F:DNA-binding transcription factor activity"/>
    <property type="evidence" value="ECO:0007669"/>
    <property type="project" value="InterPro"/>
</dbReference>